<evidence type="ECO:0000256" key="3">
    <source>
        <dbReference type="ARBA" id="ARBA00011660"/>
    </source>
</evidence>
<dbReference type="SUPFAM" id="SSF81342">
    <property type="entry name" value="Transmembrane di-heme cytochromes"/>
    <property type="match status" value="1"/>
</dbReference>
<comment type="similarity">
    <text evidence="17 20">Belongs to the cytochrome b family.</text>
</comment>
<evidence type="ECO:0000256" key="6">
    <source>
        <dbReference type="ARBA" id="ARBA00022617"/>
    </source>
</evidence>
<evidence type="ECO:0000256" key="18">
    <source>
        <dbReference type="PIRSR" id="PIRSR038885-1"/>
    </source>
</evidence>
<evidence type="ECO:0000256" key="7">
    <source>
        <dbReference type="ARBA" id="ARBA00022660"/>
    </source>
</evidence>
<dbReference type="GO" id="GO:0006122">
    <property type="term" value="P:mitochondrial electron transport, ubiquinol to cytochrome c"/>
    <property type="evidence" value="ECO:0007669"/>
    <property type="project" value="TreeGrafter"/>
</dbReference>
<keyword evidence="13 19" id="KW-0408">Iron</keyword>
<dbReference type="InterPro" id="IPR048259">
    <property type="entry name" value="Cytochrome_b_N_euk/bac"/>
</dbReference>
<dbReference type="PANTHER" id="PTHR19271">
    <property type="entry name" value="CYTOCHROME B"/>
    <property type="match status" value="1"/>
</dbReference>
<accession>Q5FX38</accession>
<dbReference type="GO" id="GO:0008121">
    <property type="term" value="F:quinol-cytochrome-c reductase activity"/>
    <property type="evidence" value="ECO:0007669"/>
    <property type="project" value="InterPro"/>
</dbReference>
<dbReference type="RefSeq" id="YP_214913.2">
    <property type="nucleotide sequence ID" value="NC_006897.1"/>
</dbReference>
<feature type="domain" description="Cytochrome b/b6 C-terminal region profile" evidence="22">
    <location>
        <begin position="210"/>
        <end position="380"/>
    </location>
</feature>
<dbReference type="CDD" id="cd00290">
    <property type="entry name" value="cytochrome_b_C"/>
    <property type="match status" value="1"/>
</dbReference>
<comment type="function">
    <text evidence="1 20">Component of the ubiquinol-cytochrome c reductase complex (complex III or cytochrome b-c1 complex) that is part of the mitochondrial respiratory chain. The b-c1 complex mediates electron transfer from ubiquinol to cytochrome c. Contributes to the generation of a proton gradient across the mitochondrial membrane that is then used for ATP synthesis.</text>
</comment>
<feature type="binding site" description="axial binding residue" evidence="19">
    <location>
        <position position="196"/>
    </location>
    <ligand>
        <name>heme b</name>
        <dbReference type="ChEBI" id="CHEBI:60344"/>
        <label>b566</label>
    </ligand>
    <ligandPart>
        <name>Fe</name>
        <dbReference type="ChEBI" id="CHEBI:18248"/>
    </ligandPart>
</feature>
<feature type="transmembrane region" description="Helical" evidence="20">
    <location>
        <begin position="229"/>
        <end position="250"/>
    </location>
</feature>
<reference evidence="23" key="1">
    <citation type="submission" date="2005-01" db="EMBL/GenBank/DDBJ databases">
        <title>Mitochondrial genome sequence for Lahontan Cutthroat Trout (Oncorhyncus clarkii henshawii).</title>
        <authorList>
            <person name="Hickey E.D."/>
            <person name="Bogoger M."/>
            <person name="Weber L.A."/>
        </authorList>
    </citation>
    <scope>NUCLEOTIDE SEQUENCE</scope>
</reference>
<dbReference type="GO" id="GO:0045275">
    <property type="term" value="C:respiratory chain complex III"/>
    <property type="evidence" value="ECO:0007669"/>
    <property type="project" value="InterPro"/>
</dbReference>
<feature type="binding site" description="axial binding residue" evidence="19">
    <location>
        <position position="182"/>
    </location>
    <ligand>
        <name>heme b</name>
        <dbReference type="ChEBI" id="CHEBI:60344"/>
        <label>b562</label>
    </ligand>
    <ligandPart>
        <name>Fe</name>
        <dbReference type="ChEBI" id="CHEBI:18248"/>
    </ligandPart>
</feature>
<comment type="cofactor">
    <cofactor evidence="19">
        <name>heme</name>
        <dbReference type="ChEBI" id="CHEBI:30413"/>
    </cofactor>
    <text evidence="19">Binds 2 heme groups non-covalently.</text>
</comment>
<feature type="transmembrane region" description="Helical" evidence="20">
    <location>
        <begin position="113"/>
        <end position="133"/>
    </location>
</feature>
<feature type="transmembrane region" description="Helical" evidence="20">
    <location>
        <begin position="145"/>
        <end position="166"/>
    </location>
</feature>
<dbReference type="GeneID" id="3332228"/>
<dbReference type="PIRSF" id="PIRSF038885">
    <property type="entry name" value="COB"/>
    <property type="match status" value="1"/>
</dbReference>
<evidence type="ECO:0000259" key="22">
    <source>
        <dbReference type="PROSITE" id="PS51003"/>
    </source>
</evidence>
<dbReference type="GO" id="GO:0005743">
    <property type="term" value="C:mitochondrial inner membrane"/>
    <property type="evidence" value="ECO:0007669"/>
    <property type="project" value="UniProtKB-SubCell"/>
</dbReference>
<evidence type="ECO:0000256" key="12">
    <source>
        <dbReference type="ARBA" id="ARBA00022989"/>
    </source>
</evidence>
<evidence type="ECO:0000256" key="1">
    <source>
        <dbReference type="ARBA" id="ARBA00002566"/>
    </source>
</evidence>
<geneLocation type="mitochondrion" evidence="23"/>
<dbReference type="InterPro" id="IPR048260">
    <property type="entry name" value="Cytochrome_b_C_euk/bac"/>
</dbReference>
<dbReference type="PROSITE" id="PS51002">
    <property type="entry name" value="CYTB_NTER"/>
    <property type="match status" value="1"/>
</dbReference>
<evidence type="ECO:0000256" key="20">
    <source>
        <dbReference type="RuleBase" id="RU362117"/>
    </source>
</evidence>
<dbReference type="InterPro" id="IPR030689">
    <property type="entry name" value="Cytochrome_b"/>
</dbReference>
<dbReference type="InterPro" id="IPR005797">
    <property type="entry name" value="Cyt_b/b6_N"/>
</dbReference>
<protein>
    <recommendedName>
        <fullName evidence="4 20">Cytochrome b</fullName>
    </recommendedName>
</protein>
<dbReference type="PROSITE" id="PS51003">
    <property type="entry name" value="CYTB_CTER"/>
    <property type="match status" value="1"/>
</dbReference>
<keyword evidence="12 20" id="KW-1133">Transmembrane helix</keyword>
<keyword evidence="15 20" id="KW-0496">Mitochondrion</keyword>
<evidence type="ECO:0000313" key="23">
    <source>
        <dbReference type="EMBL" id="AAW67155.1"/>
    </source>
</evidence>
<gene>
    <name evidence="23" type="primary">CYTB</name>
</gene>
<keyword evidence="7 20" id="KW-0679">Respiratory chain</keyword>
<dbReference type="GO" id="GO:0046872">
    <property type="term" value="F:metal ion binding"/>
    <property type="evidence" value="ECO:0007669"/>
    <property type="project" value="UniProtKB-UniRule"/>
</dbReference>
<feature type="transmembrane region" description="Helical" evidence="20">
    <location>
        <begin position="29"/>
        <end position="52"/>
    </location>
</feature>
<dbReference type="InterPro" id="IPR005798">
    <property type="entry name" value="Cyt_b/b6_C"/>
</dbReference>
<reference evidence="23" key="2">
    <citation type="journal article" date="2006" name="Comp. Biochem. Physiol. Part D Genomics Proteomics">
        <title>Intraspecific variation in the rainbow trout mitochondrial DNA genome.</title>
        <authorList>
            <person name="Brown K.H."/>
            <person name="Drew R.E."/>
            <person name="Weber L.A."/>
            <person name="Thorgaard G.H."/>
        </authorList>
    </citation>
    <scope>NUCLEOTIDE SEQUENCE</scope>
</reference>
<dbReference type="FunFam" id="1.20.810.10:FF:000002">
    <property type="entry name" value="Cytochrome b"/>
    <property type="match status" value="1"/>
</dbReference>
<evidence type="ECO:0000256" key="19">
    <source>
        <dbReference type="PIRSR" id="PIRSR038885-2"/>
    </source>
</evidence>
<evidence type="ECO:0000256" key="8">
    <source>
        <dbReference type="ARBA" id="ARBA00022692"/>
    </source>
</evidence>
<evidence type="ECO:0000256" key="15">
    <source>
        <dbReference type="ARBA" id="ARBA00023128"/>
    </source>
</evidence>
<sequence>MANLRKTHPLLKIANDALVDLPAPSNISVWWNFGSLLGLCLATQILTGLFLAMHYTSDISTAFSSVCHICRDVSYGWLIRNIHANGASFFFICIYMHIARGLYYGSYLYKETWNIGVVLLLLTMMTAFVGYVLPWGQMSFWGATVITNLLSAVPYVGGALVQWIWGGFSVDNATLTRFFAFHFLFPFVIAAATVLHLLFLHETGSNNPAGINSDADKISFHPYFSYKDLLGFVAMLLGLTSLALFAPNLLGDPDNFTPANPLVTPPHIKPEWYFLFAYAILRSIPNKLGGVLALLFSILVLMVVPILHTSKQRGLTFRPLTQFLFWALVADMLILTWIGGMPVEHPFIIIGQVASVIYFAIFLVLSPLAGWAENKALQWACPSSSAPERRSCNPEVGG</sequence>
<proteinExistence type="inferred from homology"/>
<dbReference type="CDD" id="cd00284">
    <property type="entry name" value="Cytochrome_b_N"/>
    <property type="match status" value="1"/>
</dbReference>
<feature type="binding site" description="axial binding residue" evidence="19">
    <location>
        <position position="83"/>
    </location>
    <ligand>
        <name>heme b</name>
        <dbReference type="ChEBI" id="CHEBI:60344"/>
        <label>b562</label>
    </ligand>
    <ligandPart>
        <name>Fe</name>
        <dbReference type="ChEBI" id="CHEBI:18248"/>
    </ligandPart>
</feature>
<dbReference type="InterPro" id="IPR027387">
    <property type="entry name" value="Cytb/b6-like_sf"/>
</dbReference>
<dbReference type="GO" id="GO:0016491">
    <property type="term" value="F:oxidoreductase activity"/>
    <property type="evidence" value="ECO:0007669"/>
    <property type="project" value="UniProtKB-UniRule"/>
</dbReference>
<dbReference type="InterPro" id="IPR036150">
    <property type="entry name" value="Cyt_b/b6_C_sf"/>
</dbReference>
<dbReference type="SUPFAM" id="SSF81648">
    <property type="entry name" value="a domain/subunit of cytochrome bc1 complex (Ubiquinol-cytochrome c reductase)"/>
    <property type="match status" value="1"/>
</dbReference>
<dbReference type="EMBL" id="AY886762">
    <property type="protein sequence ID" value="AAW67155.1"/>
    <property type="molecule type" value="Genomic_DNA"/>
</dbReference>
<dbReference type="Pfam" id="PF00033">
    <property type="entry name" value="Cytochrome_B"/>
    <property type="match status" value="1"/>
</dbReference>
<keyword evidence="10" id="KW-0999">Mitochondrion inner membrane</keyword>
<dbReference type="InterPro" id="IPR016174">
    <property type="entry name" value="Di-haem_cyt_TM"/>
</dbReference>
<feature type="transmembrane region" description="Helical" evidence="20">
    <location>
        <begin position="288"/>
        <end position="308"/>
    </location>
</feature>
<comment type="cofactor">
    <cofactor evidence="20">
        <name>heme b</name>
        <dbReference type="ChEBI" id="CHEBI:60344"/>
    </cofactor>
    <text evidence="20">Binds 2 heme groups non-covalently.</text>
</comment>
<name>Q5FX38_ONCCL</name>
<dbReference type="CTD" id="4519"/>
<evidence type="ECO:0000256" key="14">
    <source>
        <dbReference type="ARBA" id="ARBA00023075"/>
    </source>
</evidence>
<feature type="transmembrane region" description="Helical" evidence="20">
    <location>
        <begin position="346"/>
        <end position="365"/>
    </location>
</feature>
<feature type="transmembrane region" description="Helical" evidence="20">
    <location>
        <begin position="320"/>
        <end position="340"/>
    </location>
</feature>
<dbReference type="Pfam" id="PF00032">
    <property type="entry name" value="Cytochrom_B_C"/>
    <property type="match status" value="1"/>
</dbReference>
<dbReference type="Gene3D" id="1.20.810.10">
    <property type="entry name" value="Cytochrome Bc1 Complex, Chain C"/>
    <property type="match status" value="1"/>
</dbReference>
<feature type="binding site" evidence="18">
    <location>
        <position position="201"/>
    </location>
    <ligand>
        <name>a ubiquinone</name>
        <dbReference type="ChEBI" id="CHEBI:16389"/>
    </ligand>
</feature>
<organism evidence="23">
    <name type="scientific">Oncorhynchus clarkii henshawi</name>
    <name type="common">Lahontan cutthroat trout</name>
    <dbReference type="NCBI Taxonomy" id="72053"/>
    <lineage>
        <taxon>Eukaryota</taxon>
        <taxon>Metazoa</taxon>
        <taxon>Chordata</taxon>
        <taxon>Craniata</taxon>
        <taxon>Vertebrata</taxon>
        <taxon>Euteleostomi</taxon>
        <taxon>Actinopterygii</taxon>
        <taxon>Neopterygii</taxon>
        <taxon>Teleostei</taxon>
        <taxon>Protacanthopterygii</taxon>
        <taxon>Salmoniformes</taxon>
        <taxon>Salmonidae</taxon>
        <taxon>Salmoninae</taxon>
        <taxon>Oncorhynchus</taxon>
    </lineage>
</organism>
<evidence type="ECO:0000256" key="16">
    <source>
        <dbReference type="ARBA" id="ARBA00023136"/>
    </source>
</evidence>
<keyword evidence="6 19" id="KW-0349">Heme</keyword>
<evidence type="ECO:0000256" key="9">
    <source>
        <dbReference type="ARBA" id="ARBA00022723"/>
    </source>
</evidence>
<keyword evidence="14" id="KW-0830">Ubiquinone</keyword>
<feature type="binding site" description="axial binding residue" evidence="19">
    <location>
        <position position="97"/>
    </location>
    <ligand>
        <name>heme b</name>
        <dbReference type="ChEBI" id="CHEBI:60344"/>
        <label>b566</label>
    </ligand>
    <ligandPart>
        <name>Fe</name>
        <dbReference type="ChEBI" id="CHEBI:18248"/>
    </ligandPart>
</feature>
<keyword evidence="11 20" id="KW-0249">Electron transport</keyword>
<evidence type="ECO:0000256" key="11">
    <source>
        <dbReference type="ARBA" id="ARBA00022982"/>
    </source>
</evidence>
<keyword evidence="5 20" id="KW-0813">Transport</keyword>
<evidence type="ECO:0000256" key="17">
    <source>
        <dbReference type="ARBA" id="ARBA00061233"/>
    </source>
</evidence>
<keyword evidence="8 20" id="KW-0812">Transmembrane</keyword>
<dbReference type="PANTHER" id="PTHR19271:SF16">
    <property type="entry name" value="CYTOCHROME B"/>
    <property type="match status" value="1"/>
</dbReference>
<evidence type="ECO:0000256" key="10">
    <source>
        <dbReference type="ARBA" id="ARBA00022792"/>
    </source>
</evidence>
<comment type="subunit">
    <text evidence="3">The cytochrome bc1 complex contains 3 respiratory subunits (MT-CYB, CYC1 and UQCRFS1), 2 core proteins (UQCRC1 and UQCRC2) and probably 6 low-molecular weight proteins.</text>
</comment>
<keyword evidence="9 19" id="KW-0479">Metal-binding</keyword>
<evidence type="ECO:0000256" key="13">
    <source>
        <dbReference type="ARBA" id="ARBA00023004"/>
    </source>
</evidence>
<feature type="domain" description="Cytochrome b/b6 N-terminal region profile" evidence="21">
    <location>
        <begin position="1"/>
        <end position="209"/>
    </location>
</feature>
<dbReference type="AlphaFoldDB" id="Q5FX38"/>
<evidence type="ECO:0000256" key="2">
    <source>
        <dbReference type="ARBA" id="ARBA00004448"/>
    </source>
</evidence>
<evidence type="ECO:0000256" key="4">
    <source>
        <dbReference type="ARBA" id="ARBA00013531"/>
    </source>
</evidence>
<feature type="transmembrane region" description="Helical" evidence="20">
    <location>
        <begin position="87"/>
        <end position="107"/>
    </location>
</feature>
<comment type="subcellular location">
    <subcellularLocation>
        <location evidence="2">Mitochondrion inner membrane</location>
        <topology evidence="2">Multi-pass membrane protein</topology>
    </subcellularLocation>
</comment>
<evidence type="ECO:0000259" key="21">
    <source>
        <dbReference type="PROSITE" id="PS51002"/>
    </source>
</evidence>
<keyword evidence="16 20" id="KW-0472">Membrane</keyword>
<evidence type="ECO:0000256" key="5">
    <source>
        <dbReference type="ARBA" id="ARBA00022448"/>
    </source>
</evidence>
<feature type="transmembrane region" description="Helical" evidence="20">
    <location>
        <begin position="178"/>
        <end position="200"/>
    </location>
</feature>